<dbReference type="PROSITE" id="PS50011">
    <property type="entry name" value="PROTEIN_KINASE_DOM"/>
    <property type="match status" value="1"/>
</dbReference>
<sequence>MSALQILGISENRLSEATEGFSESNLLGNGSFIKVFKGILKDGYSFGSKDIQCAIRGYGYSTPVVHFDLKSSNVLLDHGMVGHVSDFGIAMQGRILFKQ</sequence>
<dbReference type="Gene3D" id="1.10.510.10">
    <property type="entry name" value="Transferase(Phosphotransferase) domain 1"/>
    <property type="match status" value="1"/>
</dbReference>
<name>A0ABQ7WM91_SOLTU</name>
<feature type="domain" description="Protein kinase" evidence="6">
    <location>
        <begin position="1"/>
        <end position="99"/>
    </location>
</feature>
<keyword evidence="5" id="KW-0325">Glycoprotein</keyword>
<keyword evidence="3" id="KW-0677">Repeat</keyword>
<evidence type="ECO:0000256" key="3">
    <source>
        <dbReference type="ARBA" id="ARBA00022737"/>
    </source>
</evidence>
<evidence type="ECO:0000256" key="2">
    <source>
        <dbReference type="ARBA" id="ARBA00022729"/>
    </source>
</evidence>
<organism evidence="7 8">
    <name type="scientific">Solanum tuberosum</name>
    <name type="common">Potato</name>
    <dbReference type="NCBI Taxonomy" id="4113"/>
    <lineage>
        <taxon>Eukaryota</taxon>
        <taxon>Viridiplantae</taxon>
        <taxon>Streptophyta</taxon>
        <taxon>Embryophyta</taxon>
        <taxon>Tracheophyta</taxon>
        <taxon>Spermatophyta</taxon>
        <taxon>Magnoliopsida</taxon>
        <taxon>eudicotyledons</taxon>
        <taxon>Gunneridae</taxon>
        <taxon>Pentapetalae</taxon>
        <taxon>asterids</taxon>
        <taxon>lamiids</taxon>
        <taxon>Solanales</taxon>
        <taxon>Solanaceae</taxon>
        <taxon>Solanoideae</taxon>
        <taxon>Solaneae</taxon>
        <taxon>Solanum</taxon>
    </lineage>
</organism>
<evidence type="ECO:0000256" key="5">
    <source>
        <dbReference type="ARBA" id="ARBA00023180"/>
    </source>
</evidence>
<evidence type="ECO:0000313" key="7">
    <source>
        <dbReference type="EMBL" id="KAH0781887.1"/>
    </source>
</evidence>
<evidence type="ECO:0000256" key="1">
    <source>
        <dbReference type="ARBA" id="ARBA00004370"/>
    </source>
</evidence>
<comment type="caution">
    <text evidence="7">The sequence shown here is derived from an EMBL/GenBank/DDBJ whole genome shotgun (WGS) entry which is preliminary data.</text>
</comment>
<dbReference type="SUPFAM" id="SSF56112">
    <property type="entry name" value="Protein kinase-like (PK-like)"/>
    <property type="match status" value="1"/>
</dbReference>
<dbReference type="PROSITE" id="PS00108">
    <property type="entry name" value="PROTEIN_KINASE_ST"/>
    <property type="match status" value="1"/>
</dbReference>
<protein>
    <recommendedName>
        <fullName evidence="6">Protein kinase domain-containing protein</fullName>
    </recommendedName>
</protein>
<evidence type="ECO:0000259" key="6">
    <source>
        <dbReference type="PROSITE" id="PS50011"/>
    </source>
</evidence>
<keyword evidence="2" id="KW-0732">Signal</keyword>
<keyword evidence="8" id="KW-1185">Reference proteome</keyword>
<proteinExistence type="predicted"/>
<gene>
    <name evidence="7" type="ORF">KY290_001485</name>
</gene>
<evidence type="ECO:0000313" key="8">
    <source>
        <dbReference type="Proteomes" id="UP000826656"/>
    </source>
</evidence>
<dbReference type="InterPro" id="IPR000719">
    <property type="entry name" value="Prot_kinase_dom"/>
</dbReference>
<accession>A0ABQ7WM91</accession>
<keyword evidence="4" id="KW-0472">Membrane</keyword>
<dbReference type="EMBL" id="JAIVGD010000001">
    <property type="protein sequence ID" value="KAH0781887.1"/>
    <property type="molecule type" value="Genomic_DNA"/>
</dbReference>
<dbReference type="InterPro" id="IPR011009">
    <property type="entry name" value="Kinase-like_dom_sf"/>
</dbReference>
<dbReference type="Proteomes" id="UP000826656">
    <property type="component" value="Unassembled WGS sequence"/>
</dbReference>
<evidence type="ECO:0000256" key="4">
    <source>
        <dbReference type="ARBA" id="ARBA00023136"/>
    </source>
</evidence>
<dbReference type="Gene3D" id="3.30.200.20">
    <property type="entry name" value="Phosphorylase Kinase, domain 1"/>
    <property type="match status" value="1"/>
</dbReference>
<dbReference type="InterPro" id="IPR008271">
    <property type="entry name" value="Ser/Thr_kinase_AS"/>
</dbReference>
<reference evidence="7 8" key="1">
    <citation type="journal article" date="2021" name="bioRxiv">
        <title>Chromosome-scale and haplotype-resolved genome assembly of a tetraploid potato cultivar.</title>
        <authorList>
            <person name="Sun H."/>
            <person name="Jiao W.-B."/>
            <person name="Krause K."/>
            <person name="Campoy J.A."/>
            <person name="Goel M."/>
            <person name="Folz-Donahue K."/>
            <person name="Kukat C."/>
            <person name="Huettel B."/>
            <person name="Schneeberger K."/>
        </authorList>
    </citation>
    <scope>NUCLEOTIDE SEQUENCE [LARGE SCALE GENOMIC DNA]</scope>
    <source>
        <strain evidence="7">SolTubOtavaFocal</strain>
        <tissue evidence="7">Leaves</tissue>
    </source>
</reference>
<dbReference type="PANTHER" id="PTHR45974">
    <property type="entry name" value="RECEPTOR-LIKE PROTEIN 55"/>
    <property type="match status" value="1"/>
</dbReference>
<comment type="subcellular location">
    <subcellularLocation>
        <location evidence="1">Membrane</location>
    </subcellularLocation>
</comment>
<dbReference type="PANTHER" id="PTHR45974:SF29">
    <property type="entry name" value="PROTEIN KINASE DOMAIN-CONTAINING PROTEIN"/>
    <property type="match status" value="1"/>
</dbReference>